<accession>A0ACC2KRZ0</accession>
<comment type="caution">
    <text evidence="1">The sequence shown here is derived from an EMBL/GenBank/DDBJ whole genome shotgun (WGS) entry which is preliminary data.</text>
</comment>
<dbReference type="Proteomes" id="UP001234297">
    <property type="component" value="Chromosome 11"/>
</dbReference>
<name>A0ACC2KRZ0_PERAE</name>
<gene>
    <name evidence="1" type="ORF">MRB53_032489</name>
</gene>
<organism evidence="1 2">
    <name type="scientific">Persea americana</name>
    <name type="common">Avocado</name>
    <dbReference type="NCBI Taxonomy" id="3435"/>
    <lineage>
        <taxon>Eukaryota</taxon>
        <taxon>Viridiplantae</taxon>
        <taxon>Streptophyta</taxon>
        <taxon>Embryophyta</taxon>
        <taxon>Tracheophyta</taxon>
        <taxon>Spermatophyta</taxon>
        <taxon>Magnoliopsida</taxon>
        <taxon>Magnoliidae</taxon>
        <taxon>Laurales</taxon>
        <taxon>Lauraceae</taxon>
        <taxon>Persea</taxon>
    </lineage>
</organism>
<protein>
    <submittedName>
        <fullName evidence="1">Uncharacterized protein</fullName>
    </submittedName>
</protein>
<dbReference type="EMBL" id="CM056819">
    <property type="protein sequence ID" value="KAJ8623959.1"/>
    <property type="molecule type" value="Genomic_DNA"/>
</dbReference>
<keyword evidence="2" id="KW-1185">Reference proteome</keyword>
<proteinExistence type="predicted"/>
<reference evidence="1 2" key="1">
    <citation type="journal article" date="2022" name="Hortic Res">
        <title>A haplotype resolved chromosomal level avocado genome allows analysis of novel avocado genes.</title>
        <authorList>
            <person name="Nath O."/>
            <person name="Fletcher S.J."/>
            <person name="Hayward A."/>
            <person name="Shaw L.M."/>
            <person name="Masouleh A.K."/>
            <person name="Furtado A."/>
            <person name="Henry R.J."/>
            <person name="Mitter N."/>
        </authorList>
    </citation>
    <scope>NUCLEOTIDE SEQUENCE [LARGE SCALE GENOMIC DNA]</scope>
    <source>
        <strain evidence="2">cv. Hass</strain>
    </source>
</reference>
<sequence length="1018" mass="115030">MNSLKLGVEVVSAHNLMPNDGKGTSNHFVELHFDGQRLRTALTTIREKDLDPVWKEALYFNISDPSCLSNLRLEAYVYRNIKVKGNTSRSILGKVHLTERSFVPAADAVISHYPLEKHGRFSRVKGELALIVYLTDDPTLKASSNLLPAIDPSARPDLIASQTTQPQVHVPNPMPTTAPVSNDGAESGCTNQNQQHSSTPMSQELVKYSPHGIKSEPPKTIQMYSASSPEPVDCRLKEISPYLGRGQVVGSRFMRLTDMRPSTIDLVEKMQCLFVRVVEARELPAMEEISGSLNPFVEVTVGNYKGKTQPSEKQRQDPVWNKVLFFLFSRNQMQSSVIEVVVKDKVHDNDDEPVGIIRFDLNGVPTRIPPEDPLAPEWHRLEDKQTGEKTKGELKLAVWMGTAADEAFHDAWDSNDNAALVDGSMVAFREPKVYFSPSLWYVRVNIIWAEDLVVAEKSRIPFVCVEAQIGHQRLKTKVVHAPKFNPLWNEDLLFVAAEPFEDHLILSVEVSEGPDRVEVIGRVVIPLSSIKKRVDNRAIATGLYQLEKPVAAVDADQLKEEELPGSLLLRLCLEGGYHVLDMPPRYSSDLRPAAKELWNPPIGVLELGILGAEGLHPMKTRDGRGTSDAFCVARYGHEWVRTRTIVNSLTPKFDEHHTWDVYDPATVLTVGLFDNSQLGSSSTTSNNNDTRIGKVRIRLSTLEPGRLYTYSYPLLILQPSGVKKMGELLLAIKFSCTSLVNMMYLYSRPVLPKMHYIMPLTVLQQDALRCQAVNIVAARLSRAEPPLRKEVIEYMSDVDLHLWSMRRSKSIFFRLMSVFSGLFAVGKWFGDVCTWKNPVTTALVHVLFVMLMYFNQLILPLLLLYMSLLGLWNYRFRPQNPPLMDMRLSALSHAELAFPDELEEEFDIFPTNASIMVLRKRYDRLRAVAGRLQVVVGDVVAQGERLQAFLSWRDPVATAIFVIFCIVSALVLFVMPYQVIIVVVGFYKMRHPRFRQRLPSVPLSFFRRLPSKIDNMLY</sequence>
<evidence type="ECO:0000313" key="1">
    <source>
        <dbReference type="EMBL" id="KAJ8623959.1"/>
    </source>
</evidence>
<evidence type="ECO:0000313" key="2">
    <source>
        <dbReference type="Proteomes" id="UP001234297"/>
    </source>
</evidence>